<organism evidence="2 3">
    <name type="scientific">Bradyrhizobium archetypum</name>
    <dbReference type="NCBI Taxonomy" id="2721160"/>
    <lineage>
        <taxon>Bacteria</taxon>
        <taxon>Pseudomonadati</taxon>
        <taxon>Pseudomonadota</taxon>
        <taxon>Alphaproteobacteria</taxon>
        <taxon>Hyphomicrobiales</taxon>
        <taxon>Nitrobacteraceae</taxon>
        <taxon>Bradyrhizobium</taxon>
    </lineage>
</organism>
<dbReference type="PANTHER" id="PTHR41252:SF1">
    <property type="entry name" value="BLR2505 PROTEIN"/>
    <property type="match status" value="1"/>
</dbReference>
<accession>A0A7Y4H2Y6</accession>
<evidence type="ECO:0000313" key="3">
    <source>
        <dbReference type="Proteomes" id="UP000528734"/>
    </source>
</evidence>
<dbReference type="EMBL" id="JAAVLW010000003">
    <property type="protein sequence ID" value="NOJ46689.1"/>
    <property type="molecule type" value="Genomic_DNA"/>
</dbReference>
<dbReference type="Gene3D" id="3.10.450.50">
    <property type="match status" value="1"/>
</dbReference>
<dbReference type="PANTHER" id="PTHR41252">
    <property type="entry name" value="BLR2505 PROTEIN"/>
    <property type="match status" value="1"/>
</dbReference>
<gene>
    <name evidence="2" type="ORF">HCN50_10605</name>
</gene>
<reference evidence="2 3" key="1">
    <citation type="submission" date="2020-03" db="EMBL/GenBank/DDBJ databases">
        <title>Bradyrhizobium diversity isolated from nodules of Muelleranthus trifoliolatus.</title>
        <authorList>
            <person name="Klepa M."/>
            <person name="Helene L."/>
            <person name="Hungria M."/>
        </authorList>
    </citation>
    <scope>NUCLEOTIDE SEQUENCE [LARGE SCALE GENOMIC DNA]</scope>
    <source>
        <strain evidence="2 3">WSM 1744</strain>
    </source>
</reference>
<comment type="caution">
    <text evidence="2">The sequence shown here is derived from an EMBL/GenBank/DDBJ whole genome shotgun (WGS) entry which is preliminary data.</text>
</comment>
<sequence length="139" mass="15312">MSVDAGFVRKMFAGLEQGDGAGFFAHVADDVDWTVMGTHPLAGHYTSKADFIAGTFAKLGKVLPNGAQLHVDDLIVTGDVAIVELHSEATAKNGFRFDNHYCWICHFKNGVIVRVRAYLDSVMVARLFTENPIELRERS</sequence>
<proteinExistence type="predicted"/>
<feature type="domain" description="SnoaL-like" evidence="1">
    <location>
        <begin position="8"/>
        <end position="115"/>
    </location>
</feature>
<dbReference type="InterPro" id="IPR037401">
    <property type="entry name" value="SnoaL-like"/>
</dbReference>
<dbReference type="Proteomes" id="UP000528734">
    <property type="component" value="Unassembled WGS sequence"/>
</dbReference>
<dbReference type="InterPro" id="IPR032710">
    <property type="entry name" value="NTF2-like_dom_sf"/>
</dbReference>
<dbReference type="Pfam" id="PF12680">
    <property type="entry name" value="SnoaL_2"/>
    <property type="match status" value="1"/>
</dbReference>
<dbReference type="RefSeq" id="WP_171709577.1">
    <property type="nucleotide sequence ID" value="NZ_JAAVLW010000003.1"/>
</dbReference>
<dbReference type="SUPFAM" id="SSF54427">
    <property type="entry name" value="NTF2-like"/>
    <property type="match status" value="1"/>
</dbReference>
<evidence type="ECO:0000313" key="2">
    <source>
        <dbReference type="EMBL" id="NOJ46689.1"/>
    </source>
</evidence>
<evidence type="ECO:0000259" key="1">
    <source>
        <dbReference type="Pfam" id="PF12680"/>
    </source>
</evidence>
<dbReference type="AlphaFoldDB" id="A0A7Y4H2Y6"/>
<name>A0A7Y4H2Y6_9BRAD</name>
<keyword evidence="3" id="KW-1185">Reference proteome</keyword>
<protein>
    <submittedName>
        <fullName evidence="2">Nuclear transport factor 2 family protein</fullName>
    </submittedName>
</protein>